<dbReference type="InterPro" id="IPR011712">
    <property type="entry name" value="Sig_transdc_His_kin_sub3_dim/P"/>
</dbReference>
<dbReference type="STRING" id="1385521.N803_17370"/>
<dbReference type="Gene3D" id="3.30.565.10">
    <property type="entry name" value="Histidine kinase-like ATPase, C-terminal domain"/>
    <property type="match status" value="1"/>
</dbReference>
<dbReference type="SMART" id="SM00387">
    <property type="entry name" value="HATPase_c"/>
    <property type="match status" value="1"/>
</dbReference>
<keyword evidence="10" id="KW-0812">Transmembrane</keyword>
<dbReference type="RefSeq" id="WP_052112292.1">
    <property type="nucleotide sequence ID" value="NZ_AVPK01000008.1"/>
</dbReference>
<dbReference type="EC" id="2.7.13.3" evidence="2"/>
<dbReference type="Proteomes" id="UP000030011">
    <property type="component" value="Unassembled WGS sequence"/>
</dbReference>
<evidence type="ECO:0000256" key="4">
    <source>
        <dbReference type="ARBA" id="ARBA00022679"/>
    </source>
</evidence>
<feature type="transmembrane region" description="Helical" evidence="10">
    <location>
        <begin position="140"/>
        <end position="160"/>
    </location>
</feature>
<dbReference type="eggNOG" id="COG4585">
    <property type="taxonomic scope" value="Bacteria"/>
</dbReference>
<evidence type="ECO:0000256" key="3">
    <source>
        <dbReference type="ARBA" id="ARBA00022553"/>
    </source>
</evidence>
<feature type="transmembrane region" description="Helical" evidence="10">
    <location>
        <begin position="6"/>
        <end position="26"/>
    </location>
</feature>
<keyword evidence="13" id="KW-1185">Reference proteome</keyword>
<dbReference type="CDD" id="cd16917">
    <property type="entry name" value="HATPase_UhpB-NarQ-NarX-like"/>
    <property type="match status" value="1"/>
</dbReference>
<reference evidence="12 13" key="1">
    <citation type="submission" date="2013-08" db="EMBL/GenBank/DDBJ databases">
        <title>The genome sequence of Knoellia subterranea.</title>
        <authorList>
            <person name="Zhu W."/>
            <person name="Wang G."/>
        </authorList>
    </citation>
    <scope>NUCLEOTIDE SEQUENCE [LARGE SCALE GENOMIC DNA]</scope>
    <source>
        <strain evidence="12 13">KCTC 19937</strain>
    </source>
</reference>
<dbReference type="OrthoDB" id="227596at2"/>
<organism evidence="12 13">
    <name type="scientific">Knoellia subterranea KCTC 19937</name>
    <dbReference type="NCBI Taxonomy" id="1385521"/>
    <lineage>
        <taxon>Bacteria</taxon>
        <taxon>Bacillati</taxon>
        <taxon>Actinomycetota</taxon>
        <taxon>Actinomycetes</taxon>
        <taxon>Micrococcales</taxon>
        <taxon>Intrasporangiaceae</taxon>
        <taxon>Knoellia</taxon>
    </lineage>
</organism>
<keyword evidence="5" id="KW-0547">Nucleotide-binding</keyword>
<dbReference type="PANTHER" id="PTHR24421:SF10">
    <property type="entry name" value="NITRATE_NITRITE SENSOR PROTEIN NARQ"/>
    <property type="match status" value="1"/>
</dbReference>
<feature type="transmembrane region" description="Helical" evidence="10">
    <location>
        <begin position="33"/>
        <end position="52"/>
    </location>
</feature>
<evidence type="ECO:0000313" key="13">
    <source>
        <dbReference type="Proteomes" id="UP000030011"/>
    </source>
</evidence>
<gene>
    <name evidence="12" type="ORF">N803_17370</name>
</gene>
<feature type="domain" description="Histidine kinase/HSP90-like ATPase" evidence="11">
    <location>
        <begin position="487"/>
        <end position="576"/>
    </location>
</feature>
<dbReference type="GO" id="GO:0000155">
    <property type="term" value="F:phosphorelay sensor kinase activity"/>
    <property type="evidence" value="ECO:0007669"/>
    <property type="project" value="InterPro"/>
</dbReference>
<proteinExistence type="predicted"/>
<accession>A0A0A0JI94</accession>
<keyword evidence="6" id="KW-0418">Kinase</keyword>
<evidence type="ECO:0000256" key="7">
    <source>
        <dbReference type="ARBA" id="ARBA00022840"/>
    </source>
</evidence>
<dbReference type="Pfam" id="PF07730">
    <property type="entry name" value="HisKA_3"/>
    <property type="match status" value="1"/>
</dbReference>
<keyword evidence="4" id="KW-0808">Transferase</keyword>
<dbReference type="InterPro" id="IPR003594">
    <property type="entry name" value="HATPase_dom"/>
</dbReference>
<dbReference type="InterPro" id="IPR036890">
    <property type="entry name" value="HATPase_C_sf"/>
</dbReference>
<evidence type="ECO:0000256" key="8">
    <source>
        <dbReference type="ARBA" id="ARBA00023012"/>
    </source>
</evidence>
<dbReference type="InterPro" id="IPR050482">
    <property type="entry name" value="Sensor_HK_TwoCompSys"/>
</dbReference>
<evidence type="ECO:0000259" key="11">
    <source>
        <dbReference type="SMART" id="SM00387"/>
    </source>
</evidence>
<name>A0A0A0JI94_9MICO</name>
<keyword evidence="3" id="KW-0597">Phosphoprotein</keyword>
<feature type="transmembrane region" description="Helical" evidence="10">
    <location>
        <begin position="109"/>
        <end position="128"/>
    </location>
</feature>
<dbReference type="EMBL" id="AVPK01000008">
    <property type="protein sequence ID" value="KGN36843.1"/>
    <property type="molecule type" value="Genomic_DNA"/>
</dbReference>
<keyword evidence="7" id="KW-0067">ATP-binding</keyword>
<feature type="transmembrane region" description="Helical" evidence="10">
    <location>
        <begin position="197"/>
        <end position="222"/>
    </location>
</feature>
<evidence type="ECO:0000256" key="6">
    <source>
        <dbReference type="ARBA" id="ARBA00022777"/>
    </source>
</evidence>
<evidence type="ECO:0000256" key="1">
    <source>
        <dbReference type="ARBA" id="ARBA00000085"/>
    </source>
</evidence>
<dbReference type="GO" id="GO:0046983">
    <property type="term" value="F:protein dimerization activity"/>
    <property type="evidence" value="ECO:0007669"/>
    <property type="project" value="InterPro"/>
</dbReference>
<feature type="transmembrane region" description="Helical" evidence="10">
    <location>
        <begin position="58"/>
        <end position="78"/>
    </location>
</feature>
<dbReference type="GO" id="GO:0005524">
    <property type="term" value="F:ATP binding"/>
    <property type="evidence" value="ECO:0007669"/>
    <property type="project" value="UniProtKB-KW"/>
</dbReference>
<evidence type="ECO:0000256" key="10">
    <source>
        <dbReference type="SAM" id="Phobius"/>
    </source>
</evidence>
<feature type="region of interest" description="Disordered" evidence="9">
    <location>
        <begin position="555"/>
        <end position="581"/>
    </location>
</feature>
<evidence type="ECO:0000256" key="5">
    <source>
        <dbReference type="ARBA" id="ARBA00022741"/>
    </source>
</evidence>
<feature type="transmembrane region" description="Helical" evidence="10">
    <location>
        <begin position="228"/>
        <end position="246"/>
    </location>
</feature>
<keyword evidence="10" id="KW-0472">Membrane</keyword>
<feature type="transmembrane region" description="Helical" evidence="10">
    <location>
        <begin position="166"/>
        <end position="185"/>
    </location>
</feature>
<comment type="catalytic activity">
    <reaction evidence="1">
        <text>ATP + protein L-histidine = ADP + protein N-phospho-L-histidine.</text>
        <dbReference type="EC" id="2.7.13.3"/>
    </reaction>
</comment>
<evidence type="ECO:0000256" key="2">
    <source>
        <dbReference type="ARBA" id="ARBA00012438"/>
    </source>
</evidence>
<evidence type="ECO:0000313" key="12">
    <source>
        <dbReference type="EMBL" id="KGN36843.1"/>
    </source>
</evidence>
<protein>
    <recommendedName>
        <fullName evidence="2">histidine kinase</fullName>
        <ecNumber evidence="2">2.7.13.3</ecNumber>
    </recommendedName>
</protein>
<evidence type="ECO:0000256" key="9">
    <source>
        <dbReference type="SAM" id="MobiDB-lite"/>
    </source>
</evidence>
<dbReference type="Pfam" id="PF02518">
    <property type="entry name" value="HATPase_c"/>
    <property type="match status" value="1"/>
</dbReference>
<keyword evidence="10" id="KW-1133">Transmembrane helix</keyword>
<keyword evidence="8" id="KW-0902">Two-component regulatory system</keyword>
<dbReference type="Gene3D" id="1.20.5.1930">
    <property type="match status" value="1"/>
</dbReference>
<dbReference type="SUPFAM" id="SSF55874">
    <property type="entry name" value="ATPase domain of HSP90 chaperone/DNA topoisomerase II/histidine kinase"/>
    <property type="match status" value="1"/>
</dbReference>
<dbReference type="AlphaFoldDB" id="A0A0A0JI94"/>
<dbReference type="PANTHER" id="PTHR24421">
    <property type="entry name" value="NITRATE/NITRITE SENSOR PROTEIN NARX-RELATED"/>
    <property type="match status" value="1"/>
</dbReference>
<dbReference type="GO" id="GO:0016020">
    <property type="term" value="C:membrane"/>
    <property type="evidence" value="ECO:0007669"/>
    <property type="project" value="InterPro"/>
</dbReference>
<comment type="caution">
    <text evidence="12">The sequence shown here is derived from an EMBL/GenBank/DDBJ whole genome shotgun (WGS) entry which is preliminary data.</text>
</comment>
<sequence length="581" mass="60713">MTPYPVLAALTAVGLSLLCGGTALLVKGATRNAAGCLVAAGLGCLIGTVLDSRDRSDAAVGLWIVSAGLLLLGVVLYPRWTWRNPADFIAATTVMGATALGALQSHNDTALGSLGIATVTVLIAHTWWRIEHAREQDRRALVWVALVGGAVALASGFLLFLSPTPAGAAAGTLLWTLLAPSMYVGVALPDIIDVRTLVVRVVVFVVAGIVYLSALVLVSSFLEILGGTPPAIGVLATVGAIAALGLHPLQGALRGVFDHLLFGPRPDPLTAATHLATRPWTDSTQALDAVRAELALPYLSLVVPAAGEVTSGEPADETRSLSLEGANFVVGLRPGDVAVPAPDQQVLRLVAPVFVQLLRAEALAEDLRESRAQSVRALEDERRRLRRDLHDGLGPRLSGIAMTADAASNTVRSDPSSSEALLRTLRAETTSAISEVRQLVYAMRPPALDELGLVGAVRQQVNTLRARDGTHLAVTTAAAQLPPLSAAAEVAAYRIIVEALTNVARHSDSTSATVTLRCEDDVLVVEVTDTGSPNSEWVPGVGLTSMHERAAEMGGQVSAQPTPQGGRVHAELPHSFVSRRA</sequence>
<feature type="transmembrane region" description="Helical" evidence="10">
    <location>
        <begin position="85"/>
        <end position="103"/>
    </location>
</feature>